<reference evidence="1" key="1">
    <citation type="submission" date="2023-07" db="EMBL/GenBank/DDBJ databases">
        <authorList>
            <consortium name="AG Swart"/>
            <person name="Singh M."/>
            <person name="Singh A."/>
            <person name="Seah K."/>
            <person name="Emmerich C."/>
        </authorList>
    </citation>
    <scope>NUCLEOTIDE SEQUENCE</scope>
    <source>
        <strain evidence="1">DP1</strain>
    </source>
</reference>
<protein>
    <submittedName>
        <fullName evidence="1">Uncharacterized protein</fullName>
    </submittedName>
</protein>
<dbReference type="AlphaFoldDB" id="A0AAD1UBW4"/>
<organism evidence="1 2">
    <name type="scientific">Euplotes crassus</name>
    <dbReference type="NCBI Taxonomy" id="5936"/>
    <lineage>
        <taxon>Eukaryota</taxon>
        <taxon>Sar</taxon>
        <taxon>Alveolata</taxon>
        <taxon>Ciliophora</taxon>
        <taxon>Intramacronucleata</taxon>
        <taxon>Spirotrichea</taxon>
        <taxon>Hypotrichia</taxon>
        <taxon>Euplotida</taxon>
        <taxon>Euplotidae</taxon>
        <taxon>Moneuplotes</taxon>
    </lineage>
</organism>
<dbReference type="Proteomes" id="UP001295684">
    <property type="component" value="Unassembled WGS sequence"/>
</dbReference>
<comment type="caution">
    <text evidence="1">The sequence shown here is derived from an EMBL/GenBank/DDBJ whole genome shotgun (WGS) entry which is preliminary data.</text>
</comment>
<evidence type="ECO:0000313" key="1">
    <source>
        <dbReference type="EMBL" id="CAI2365120.1"/>
    </source>
</evidence>
<evidence type="ECO:0000313" key="2">
    <source>
        <dbReference type="Proteomes" id="UP001295684"/>
    </source>
</evidence>
<sequence>MVKFTWHQMITFNFCLKVKTNYISWKGVRLLFFICEADLELARGLDLCIKVLLCILILIPRISTVGNLETLSGFSGVIRSSYFTSKRKPGQKVNRTNA</sequence>
<name>A0AAD1UBW4_EUPCR</name>
<dbReference type="EMBL" id="CAMPGE010006272">
    <property type="protein sequence ID" value="CAI2365120.1"/>
    <property type="molecule type" value="Genomic_DNA"/>
</dbReference>
<gene>
    <name evidence="1" type="ORF">ECRASSUSDP1_LOCUS6470</name>
</gene>
<proteinExistence type="predicted"/>
<keyword evidence="2" id="KW-1185">Reference proteome</keyword>
<accession>A0AAD1UBW4</accession>